<reference evidence="3 5" key="2">
    <citation type="submission" date="2018-01" db="EMBL/GenBank/DDBJ databases">
        <title>Co-occurrence of chitin degradation, pigmentation and bioactivity in marine Pseudoalteromonas.</title>
        <authorList>
            <person name="Paulsen S."/>
            <person name="Gram L."/>
            <person name="Machado H."/>
        </authorList>
    </citation>
    <scope>NUCLEOTIDE SEQUENCE [LARGE SCALE GENOMIC DNA]</scope>
    <source>
        <strain evidence="3 5">S1946</strain>
    </source>
</reference>
<dbReference type="EMBL" id="JXYA01000063">
    <property type="protein sequence ID" value="KJZ05745.1"/>
    <property type="molecule type" value="Genomic_DNA"/>
</dbReference>
<dbReference type="Gene3D" id="3.30.750.24">
    <property type="entry name" value="STAS domain"/>
    <property type="match status" value="1"/>
</dbReference>
<evidence type="ECO:0000313" key="5">
    <source>
        <dbReference type="Proteomes" id="UP000292345"/>
    </source>
</evidence>
<dbReference type="AlphaFoldDB" id="A0A0F4QEL7"/>
<evidence type="ECO:0000313" key="4">
    <source>
        <dbReference type="Proteomes" id="UP000033452"/>
    </source>
</evidence>
<dbReference type="InterPro" id="IPR058548">
    <property type="entry name" value="MlaB-like_STAS"/>
</dbReference>
<dbReference type="Pfam" id="PF13466">
    <property type="entry name" value="STAS_2"/>
    <property type="match status" value="1"/>
</dbReference>
<dbReference type="PROSITE" id="PS50801">
    <property type="entry name" value="STAS"/>
    <property type="match status" value="1"/>
</dbReference>
<name>A0A0F4QEL7_9GAMM</name>
<organism evidence="2 4">
    <name type="scientific">Pseudoalteromonas rubra</name>
    <dbReference type="NCBI Taxonomy" id="43658"/>
    <lineage>
        <taxon>Bacteria</taxon>
        <taxon>Pseudomonadati</taxon>
        <taxon>Pseudomonadota</taxon>
        <taxon>Gammaproteobacteria</taxon>
        <taxon>Alteromonadales</taxon>
        <taxon>Pseudoalteromonadaceae</taxon>
        <taxon>Pseudoalteromonas</taxon>
    </lineage>
</organism>
<dbReference type="PATRIC" id="fig|43658.5.peg.4595"/>
<sequence>MIKLPPELVINQVEELHQQLVLELDAGHAISLDISEIVRADTASIQLLCALQKYLLDIGQHISWVGESAALSSSVEKLGLTELLSISSTN</sequence>
<dbReference type="InterPro" id="IPR052746">
    <property type="entry name" value="MlaB_ABC_Transporter"/>
</dbReference>
<dbReference type="PANTHER" id="PTHR35849:SF2">
    <property type="entry name" value="BLR2341 PROTEIN"/>
    <property type="match status" value="1"/>
</dbReference>
<proteinExistence type="predicted"/>
<dbReference type="EMBL" id="PPUZ01000053">
    <property type="protein sequence ID" value="RZM75565.1"/>
    <property type="molecule type" value="Genomic_DNA"/>
</dbReference>
<accession>A0A0F4QEL7</accession>
<evidence type="ECO:0000313" key="3">
    <source>
        <dbReference type="EMBL" id="RZM75565.1"/>
    </source>
</evidence>
<evidence type="ECO:0000259" key="1">
    <source>
        <dbReference type="PROSITE" id="PS50801"/>
    </source>
</evidence>
<protein>
    <submittedName>
        <fullName evidence="3">STAS domain-containing protein</fullName>
    </submittedName>
</protein>
<gene>
    <name evidence="3" type="ORF">C3B51_18460</name>
    <name evidence="2" type="ORF">TW77_21815</name>
</gene>
<dbReference type="RefSeq" id="WP_046007073.1">
    <property type="nucleotide sequence ID" value="NZ_JXYA01000063.1"/>
</dbReference>
<dbReference type="SUPFAM" id="SSF52091">
    <property type="entry name" value="SpoIIaa-like"/>
    <property type="match status" value="1"/>
</dbReference>
<dbReference type="InterPro" id="IPR002645">
    <property type="entry name" value="STAS_dom"/>
</dbReference>
<dbReference type="InterPro" id="IPR036513">
    <property type="entry name" value="STAS_dom_sf"/>
</dbReference>
<dbReference type="PANTHER" id="PTHR35849">
    <property type="entry name" value="BLR2341 PROTEIN"/>
    <property type="match status" value="1"/>
</dbReference>
<reference evidence="2 4" key="1">
    <citation type="journal article" date="2015" name="BMC Genomics">
        <title>Genome mining reveals unlocked bioactive potential of marine Gram-negative bacteria.</title>
        <authorList>
            <person name="Machado H."/>
            <person name="Sonnenschein E.C."/>
            <person name="Melchiorsen J."/>
            <person name="Gram L."/>
        </authorList>
    </citation>
    <scope>NUCLEOTIDE SEQUENCE [LARGE SCALE GENOMIC DNA]</scope>
    <source>
        <strain evidence="2 4">S2471</strain>
    </source>
</reference>
<comment type="caution">
    <text evidence="2">The sequence shown here is derived from an EMBL/GenBank/DDBJ whole genome shotgun (WGS) entry which is preliminary data.</text>
</comment>
<dbReference type="Proteomes" id="UP000292345">
    <property type="component" value="Unassembled WGS sequence"/>
</dbReference>
<feature type="domain" description="STAS" evidence="1">
    <location>
        <begin position="1"/>
        <end position="90"/>
    </location>
</feature>
<dbReference type="Proteomes" id="UP000033452">
    <property type="component" value="Unassembled WGS sequence"/>
</dbReference>
<keyword evidence="4" id="KW-1185">Reference proteome</keyword>
<dbReference type="OrthoDB" id="6308343at2"/>
<evidence type="ECO:0000313" key="2">
    <source>
        <dbReference type="EMBL" id="KJZ05745.1"/>
    </source>
</evidence>